<feature type="compositionally biased region" description="Low complexity" evidence="1">
    <location>
        <begin position="562"/>
        <end position="574"/>
    </location>
</feature>
<organism evidence="2 3">
    <name type="scientific">Paracoccus isoporae</name>
    <dbReference type="NCBI Taxonomy" id="591205"/>
    <lineage>
        <taxon>Bacteria</taxon>
        <taxon>Pseudomonadati</taxon>
        <taxon>Pseudomonadota</taxon>
        <taxon>Alphaproteobacteria</taxon>
        <taxon>Rhodobacterales</taxon>
        <taxon>Paracoccaceae</taxon>
        <taxon>Paracoccus</taxon>
    </lineage>
</organism>
<proteinExistence type="predicted"/>
<feature type="compositionally biased region" description="Pro residues" evidence="1">
    <location>
        <begin position="739"/>
        <end position="748"/>
    </location>
</feature>
<feature type="compositionally biased region" description="Low complexity" evidence="1">
    <location>
        <begin position="609"/>
        <end position="632"/>
    </location>
</feature>
<accession>A0A1G7A3N0</accession>
<feature type="region of interest" description="Disordered" evidence="1">
    <location>
        <begin position="337"/>
        <end position="414"/>
    </location>
</feature>
<evidence type="ECO:0000313" key="2">
    <source>
        <dbReference type="EMBL" id="SDE09351.1"/>
    </source>
</evidence>
<name>A0A1G7A3N0_9RHOB</name>
<feature type="compositionally biased region" description="Low complexity" evidence="1">
    <location>
        <begin position="724"/>
        <end position="738"/>
    </location>
</feature>
<feature type="region of interest" description="Disordered" evidence="1">
    <location>
        <begin position="187"/>
        <end position="249"/>
    </location>
</feature>
<dbReference type="RefSeq" id="WP_176805002.1">
    <property type="nucleotide sequence ID" value="NZ_FNAH01000004.1"/>
</dbReference>
<feature type="compositionally biased region" description="Basic and acidic residues" evidence="1">
    <location>
        <begin position="238"/>
        <end position="247"/>
    </location>
</feature>
<feature type="region of interest" description="Disordered" evidence="1">
    <location>
        <begin position="910"/>
        <end position="949"/>
    </location>
</feature>
<dbReference type="InterPro" id="IPR043129">
    <property type="entry name" value="ATPase_NBD"/>
</dbReference>
<protein>
    <recommendedName>
        <fullName evidence="4">Meckel syndrome type 1 protein</fullName>
    </recommendedName>
</protein>
<feature type="compositionally biased region" description="Low complexity" evidence="1">
    <location>
        <begin position="656"/>
        <end position="714"/>
    </location>
</feature>
<feature type="compositionally biased region" description="Polar residues" evidence="1">
    <location>
        <begin position="449"/>
        <end position="461"/>
    </location>
</feature>
<feature type="compositionally biased region" description="Low complexity" evidence="1">
    <location>
        <begin position="843"/>
        <end position="881"/>
    </location>
</feature>
<gene>
    <name evidence="2" type="ORF">SAMN05421538_10417</name>
</gene>
<evidence type="ECO:0008006" key="4">
    <source>
        <dbReference type="Google" id="ProtNLM"/>
    </source>
</evidence>
<feature type="region of interest" description="Disordered" evidence="1">
    <location>
        <begin position="843"/>
        <end position="898"/>
    </location>
</feature>
<feature type="compositionally biased region" description="Low complexity" evidence="1">
    <location>
        <begin position="976"/>
        <end position="989"/>
    </location>
</feature>
<dbReference type="EMBL" id="FNAH01000004">
    <property type="protein sequence ID" value="SDE09351.1"/>
    <property type="molecule type" value="Genomic_DNA"/>
</dbReference>
<feature type="compositionally biased region" description="Low complexity" evidence="1">
    <location>
        <begin position="353"/>
        <end position="369"/>
    </location>
</feature>
<dbReference type="SUPFAM" id="SSF53067">
    <property type="entry name" value="Actin-like ATPase domain"/>
    <property type="match status" value="1"/>
</dbReference>
<feature type="region of interest" description="Disordered" evidence="1">
    <location>
        <begin position="961"/>
        <end position="989"/>
    </location>
</feature>
<feature type="compositionally biased region" description="Low complexity" evidence="1">
    <location>
        <begin position="910"/>
        <end position="920"/>
    </location>
</feature>
<feature type="compositionally biased region" description="Polar residues" evidence="1">
    <location>
        <begin position="486"/>
        <end position="500"/>
    </location>
</feature>
<keyword evidence="3" id="KW-1185">Reference proteome</keyword>
<feature type="region of interest" description="Disordered" evidence="1">
    <location>
        <begin position="1023"/>
        <end position="1072"/>
    </location>
</feature>
<sequence>MNEQMVTGAAAPDRDFALGFQPDGVQLLRRDGGGWSELGRALFTGDLREGLGDFARQLRAANAPGLALVIPEDQILYTDMILPEASDTRDALRAGLDGLTPYPVEDLAYDYAPGDAAPGSTVKIAAVARQTLQEAEDFAVRHGFAPDRFLAAPAAGQFPHMPDFGRTDLASEWARAEELTDMAGGDAEAATDAAGADADADLRSDDSQAPMDAETTSAGDATAPAVAQSTTDPSATPVRDDSARPANREMTSVTVTPAGGESISPPVAASVPVPQPPVISRITAHVVPGLPVHTSETPDAAAPRDAAAAEVGVAALSASTGTITGSVAAAPSVNRGSIILPGETETPPPGAPDPAADADSTGDSTAAPAGEPVTARPAAQMSERARKFHERAQEGRKLRAAPTPPPRAAAPAGRRSGLAGALPLVGVLVLGLGIAAVVTGRDPEPKDSASATPESAVQSQAEAPASADPAVMSDSVQPEAAAPGVATTQAGPGTGDSTDSAPAVQLTEAQGSAEPGAAPAVPADETPQDIAPSADTAGATAVPAVTTGQGSEGQPAAEATLSQPPAQTATSAAARMVESAYGDTDPLPDSAPAATVSDAGAEASEDAPQRTAPAPSAQPTATPQTATATGPADSAGDPAAVTGSARPAARPDGLAARRQAAGAASDPPATSQAQAAPQRSAARAPVSRPGDSAGSTATAPAASRAAPGAPASATLRSSARPVTAPSRSAGPASGSAAPDPRPSVPRSPQPYERRDQPEPTGIRPPPKPETVSSVQGAALQMQPAPRHFSMFSAAGHDAMREFLDAPWRAASQQAWPLIRTAQARPAPRPGRSDAVESAVADALADAVAGDRPPAAPDAAPRAAAPASATASSATPRLSRSARPQRRPGNAAGASTSGIAAAADKAVESAIAEAVSASAAVPGQVGLTALRSSSRPMRRGNISSRNAGTDAAVTAALAAPTERAGGEGTLAPEPQPDAAASKAAAEAAALAERRRLDDELQRQAEQRIRERAAADARAAAQAKAAAEARARAQAEAEAAAARRRNQTYRPPEIDNEPEVQRASVTPSSGSVAGAATSKGIDLNATQLIGTVGAGKASRGLIRLRNGKIVTVRLGDKINGGQITQIGGGGLQYQKGGRKYSLPILNGR</sequence>
<dbReference type="STRING" id="591205.SAMN05421538_10417"/>
<reference evidence="2 3" key="1">
    <citation type="submission" date="2016-10" db="EMBL/GenBank/DDBJ databases">
        <authorList>
            <person name="de Groot N.N."/>
        </authorList>
    </citation>
    <scope>NUCLEOTIDE SEQUENCE [LARGE SCALE GENOMIC DNA]</scope>
    <source>
        <strain evidence="2 3">DSM 22220</strain>
    </source>
</reference>
<evidence type="ECO:0000313" key="3">
    <source>
        <dbReference type="Proteomes" id="UP000199344"/>
    </source>
</evidence>
<dbReference type="Proteomes" id="UP000199344">
    <property type="component" value="Unassembled WGS sequence"/>
</dbReference>
<evidence type="ECO:0000256" key="1">
    <source>
        <dbReference type="SAM" id="MobiDB-lite"/>
    </source>
</evidence>
<feature type="compositionally biased region" description="Low complexity" evidence="1">
    <location>
        <begin position="536"/>
        <end position="548"/>
    </location>
</feature>
<feature type="region of interest" description="Disordered" evidence="1">
    <location>
        <begin position="442"/>
        <end position="785"/>
    </location>
</feature>
<dbReference type="AlphaFoldDB" id="A0A1G7A3N0"/>
<feature type="compositionally biased region" description="Low complexity" evidence="1">
    <location>
        <begin position="187"/>
        <end position="197"/>
    </location>
</feature>
<feature type="compositionally biased region" description="Polar residues" evidence="1">
    <location>
        <begin position="929"/>
        <end position="945"/>
    </location>
</feature>